<dbReference type="AlphaFoldDB" id="A0A0S2I407"/>
<sequence length="163" mass="18463">MKTLLITTLIFLCHINLNSQSISKDVISTSGENFENQNLGVKLSYTLGETVTGSYYDALSGLYLEQGFQSGAIDNVNAIADHSLSDQLHIYPNPFSNFLNIEFTNDNLADYQIKLYNNLGKLQKLYQERGKTTLNMQDLEPGIYYLFITYNNNILSQTKVIKQ</sequence>
<accession>A0A0S2I407</accession>
<protein>
    <recommendedName>
        <fullName evidence="1">Secretion system C-terminal sorting domain-containing protein</fullName>
    </recommendedName>
</protein>
<organism evidence="2 3">
    <name type="scientific">Salinivirga cyanobacteriivorans</name>
    <dbReference type="NCBI Taxonomy" id="1307839"/>
    <lineage>
        <taxon>Bacteria</taxon>
        <taxon>Pseudomonadati</taxon>
        <taxon>Bacteroidota</taxon>
        <taxon>Bacteroidia</taxon>
        <taxon>Bacteroidales</taxon>
        <taxon>Salinivirgaceae</taxon>
        <taxon>Salinivirga</taxon>
    </lineage>
</organism>
<gene>
    <name evidence="2" type="ORF">L21SP5_03279</name>
</gene>
<feature type="domain" description="Secretion system C-terminal sorting" evidence="1">
    <location>
        <begin position="90"/>
        <end position="160"/>
    </location>
</feature>
<name>A0A0S2I407_9BACT</name>
<dbReference type="STRING" id="1307839.L21SP5_03279"/>
<dbReference type="KEGG" id="blq:L21SP5_03279"/>
<dbReference type="OrthoDB" id="1076849at2"/>
<proteinExistence type="predicted"/>
<evidence type="ECO:0000259" key="1">
    <source>
        <dbReference type="Pfam" id="PF18962"/>
    </source>
</evidence>
<dbReference type="InterPro" id="IPR026444">
    <property type="entry name" value="Secre_tail"/>
</dbReference>
<dbReference type="RefSeq" id="WP_057954237.1">
    <property type="nucleotide sequence ID" value="NZ_CP013118.1"/>
</dbReference>
<evidence type="ECO:0000313" key="3">
    <source>
        <dbReference type="Proteomes" id="UP000064893"/>
    </source>
</evidence>
<dbReference type="Proteomes" id="UP000064893">
    <property type="component" value="Chromosome"/>
</dbReference>
<dbReference type="NCBIfam" id="TIGR04183">
    <property type="entry name" value="Por_Secre_tail"/>
    <property type="match status" value="1"/>
</dbReference>
<dbReference type="EMBL" id="CP013118">
    <property type="protein sequence ID" value="ALO16893.1"/>
    <property type="molecule type" value="Genomic_DNA"/>
</dbReference>
<evidence type="ECO:0000313" key="2">
    <source>
        <dbReference type="EMBL" id="ALO16893.1"/>
    </source>
</evidence>
<reference evidence="2 3" key="1">
    <citation type="submission" date="2015-11" db="EMBL/GenBank/DDBJ databases">
        <title>Description and complete genome sequence of a novel strain predominating in hypersaline microbial mats and representing a new family of the Bacteriodetes phylum.</title>
        <authorList>
            <person name="Spring S."/>
            <person name="Bunk B."/>
            <person name="Sproer C."/>
            <person name="Klenk H.-P."/>
        </authorList>
    </citation>
    <scope>NUCLEOTIDE SEQUENCE [LARGE SCALE GENOMIC DNA]</scope>
    <source>
        <strain evidence="2 3">L21-Spi-D4</strain>
    </source>
</reference>
<dbReference type="Pfam" id="PF18962">
    <property type="entry name" value="Por_Secre_tail"/>
    <property type="match status" value="1"/>
</dbReference>
<keyword evidence="3" id="KW-1185">Reference proteome</keyword>